<dbReference type="HOGENOM" id="CLU_032057_0_0_1"/>
<gene>
    <name evidence="1" type="ORF">HETIRDRAFT_479786</name>
</gene>
<dbReference type="Proteomes" id="UP000030671">
    <property type="component" value="Unassembled WGS sequence"/>
</dbReference>
<proteinExistence type="predicted"/>
<protein>
    <recommendedName>
        <fullName evidence="3">Protein kinase domain-containing protein</fullName>
    </recommendedName>
</protein>
<dbReference type="AlphaFoldDB" id="W4JUP5"/>
<sequence>MDSGFDVKYIEPTIQLINNEFLTDEAPSLRCEIDSINLGYGMARIVSDDCPRIPPTIGDSTASSNKCRLIVLFIDPAIEIDWHIFEPMGKKTSLPPDNIARHFFDCLISECNRVGSPYGMLTDERRMSILYFPPDGPPDPYRLLDLDYNYFIRNLSVADSPLRRTIAACVLFSVGTGSLKPVRRFDLCRGALRDPACLNHSFSTEPEILQSFRSYRDFDLYTLQRSPAAWHQFVCWRTWAQRQAANPQTRIKRGSVLRVQCNGFLRNYRPWRSPFPNPRPPQETLDIVARYPRPRDAAIDEAIAQAFQRNNHLTFEIIDVKRAGPDYFSQVFFGKLEGTDTAICVKLFDERLFPCSQQPEYGEGVEPELQLFDLNFADDMMRREEGVYCDRLQYLQGSMIPHCYGFHMLTLPDGWEVLGFFMEIIDGPSLWEVGQQNRSPDFQASVVTSVRHMVRALGFAGVDQRDWHLDQILCPRNSPVTVPPHGDDDDACVQSHSAIPSHLPMVLIDFAFAPQKLGEDWSRPGYPIHNPLVLTLTLYDEIRVPYDIIDDHWLPMMEEEY</sequence>
<dbReference type="RefSeq" id="XP_009550742.1">
    <property type="nucleotide sequence ID" value="XM_009552447.1"/>
</dbReference>
<dbReference type="GeneID" id="20677883"/>
<accession>W4JUP5</accession>
<reference evidence="1 2" key="1">
    <citation type="journal article" date="2012" name="New Phytol.">
        <title>Insight into trade-off between wood decay and parasitism from the genome of a fungal forest pathogen.</title>
        <authorList>
            <person name="Olson A."/>
            <person name="Aerts A."/>
            <person name="Asiegbu F."/>
            <person name="Belbahri L."/>
            <person name="Bouzid O."/>
            <person name="Broberg A."/>
            <person name="Canback B."/>
            <person name="Coutinho P.M."/>
            <person name="Cullen D."/>
            <person name="Dalman K."/>
            <person name="Deflorio G."/>
            <person name="van Diepen L.T."/>
            <person name="Dunand C."/>
            <person name="Duplessis S."/>
            <person name="Durling M."/>
            <person name="Gonthier P."/>
            <person name="Grimwood J."/>
            <person name="Fossdal C.G."/>
            <person name="Hansson D."/>
            <person name="Henrissat B."/>
            <person name="Hietala A."/>
            <person name="Himmelstrand K."/>
            <person name="Hoffmeister D."/>
            <person name="Hogberg N."/>
            <person name="James T.Y."/>
            <person name="Karlsson M."/>
            <person name="Kohler A."/>
            <person name="Kues U."/>
            <person name="Lee Y.H."/>
            <person name="Lin Y.C."/>
            <person name="Lind M."/>
            <person name="Lindquist E."/>
            <person name="Lombard V."/>
            <person name="Lucas S."/>
            <person name="Lunden K."/>
            <person name="Morin E."/>
            <person name="Murat C."/>
            <person name="Park J."/>
            <person name="Raffaello T."/>
            <person name="Rouze P."/>
            <person name="Salamov A."/>
            <person name="Schmutz J."/>
            <person name="Solheim H."/>
            <person name="Stahlberg J."/>
            <person name="Velez H."/>
            <person name="de Vries R.P."/>
            <person name="Wiebenga A."/>
            <person name="Woodward S."/>
            <person name="Yakovlev I."/>
            <person name="Garbelotto M."/>
            <person name="Martin F."/>
            <person name="Grigoriev I.V."/>
            <person name="Stenlid J."/>
        </authorList>
    </citation>
    <scope>NUCLEOTIDE SEQUENCE [LARGE SCALE GENOMIC DNA]</scope>
    <source>
        <strain evidence="1 2">TC 32-1</strain>
    </source>
</reference>
<dbReference type="InParanoid" id="W4JUP5"/>
<dbReference type="eggNOG" id="ENOG502R0Z7">
    <property type="taxonomic scope" value="Eukaryota"/>
</dbReference>
<evidence type="ECO:0000313" key="1">
    <source>
        <dbReference type="EMBL" id="ETW77204.1"/>
    </source>
</evidence>
<evidence type="ECO:0000313" key="2">
    <source>
        <dbReference type="Proteomes" id="UP000030671"/>
    </source>
</evidence>
<keyword evidence="2" id="KW-1185">Reference proteome</keyword>
<dbReference type="EMBL" id="KI925463">
    <property type="protein sequence ID" value="ETW77204.1"/>
    <property type="molecule type" value="Genomic_DNA"/>
</dbReference>
<organism evidence="1 2">
    <name type="scientific">Heterobasidion irregulare (strain TC 32-1)</name>
    <dbReference type="NCBI Taxonomy" id="747525"/>
    <lineage>
        <taxon>Eukaryota</taxon>
        <taxon>Fungi</taxon>
        <taxon>Dikarya</taxon>
        <taxon>Basidiomycota</taxon>
        <taxon>Agaricomycotina</taxon>
        <taxon>Agaricomycetes</taxon>
        <taxon>Russulales</taxon>
        <taxon>Bondarzewiaceae</taxon>
        <taxon>Heterobasidion</taxon>
        <taxon>Heterobasidion annosum species complex</taxon>
    </lineage>
</organism>
<name>W4JUP5_HETIT</name>
<evidence type="ECO:0008006" key="3">
    <source>
        <dbReference type="Google" id="ProtNLM"/>
    </source>
</evidence>
<dbReference type="KEGG" id="hir:HETIRDRAFT_479786"/>